<reference evidence="1" key="1">
    <citation type="submission" date="2020-12" db="EMBL/GenBank/DDBJ databases">
        <title>Genome reconstruction of Halomonas venusta strain DSM 4743.</title>
        <authorList>
            <person name="Aguirre-Garrido J.F."/>
            <person name="Hernandez-Soto L.M."/>
            <person name="Martinez-Abarca F."/>
        </authorList>
    </citation>
    <scope>NUCLEOTIDE SEQUENCE</scope>
    <source>
        <strain evidence="1">4743</strain>
    </source>
</reference>
<dbReference type="InterPro" id="IPR004220">
    <property type="entry name" value="5-COMe_2-OHmuconate_Isoase"/>
</dbReference>
<proteinExistence type="predicted"/>
<dbReference type="Proteomes" id="UP000663479">
    <property type="component" value="Chromosome"/>
</dbReference>
<dbReference type="Pfam" id="PF02962">
    <property type="entry name" value="CHMI"/>
    <property type="match status" value="1"/>
</dbReference>
<dbReference type="SUPFAM" id="SSF55331">
    <property type="entry name" value="Tautomerase/MIF"/>
    <property type="match status" value="1"/>
</dbReference>
<dbReference type="GO" id="GO:0008704">
    <property type="term" value="F:5-carboxymethyl-2-hydroxymuconate delta-isomerase activity"/>
    <property type="evidence" value="ECO:0007669"/>
    <property type="project" value="InterPro"/>
</dbReference>
<sequence length="92" mass="9941">MPHCIVEHSASLDGELILPLVFAGAMTSALFEADGSGIKVRSVAYQSYITGKARSDFVHVVLKILAGRTPAQKEMLSRSVLAQLQTLELPRC</sequence>
<evidence type="ECO:0000313" key="2">
    <source>
        <dbReference type="Proteomes" id="UP000663479"/>
    </source>
</evidence>
<gene>
    <name evidence="1" type="ORF">JDS37_07925</name>
</gene>
<dbReference type="InterPro" id="IPR014347">
    <property type="entry name" value="Tautomerase/MIF_sf"/>
</dbReference>
<dbReference type="Gene3D" id="3.30.429.10">
    <property type="entry name" value="Macrophage Migration Inhibitory Factor"/>
    <property type="match status" value="1"/>
</dbReference>
<dbReference type="EMBL" id="CP066539">
    <property type="protein sequence ID" value="QRL04854.1"/>
    <property type="molecule type" value="Genomic_DNA"/>
</dbReference>
<dbReference type="RefSeq" id="WP_146943762.1">
    <property type="nucleotide sequence ID" value="NZ_BJUL01000007.1"/>
</dbReference>
<dbReference type="AlphaFoldDB" id="A0AAQ0CI22"/>
<dbReference type="PANTHER" id="PTHR37950">
    <property type="entry name" value="4-HYDROXYPHENYLACETATE CATABOLISM PROTEIN"/>
    <property type="match status" value="1"/>
</dbReference>
<organism evidence="1 2">
    <name type="scientific">Vreelandella venusta</name>
    <dbReference type="NCBI Taxonomy" id="44935"/>
    <lineage>
        <taxon>Bacteria</taxon>
        <taxon>Pseudomonadati</taxon>
        <taxon>Pseudomonadota</taxon>
        <taxon>Gammaproteobacteria</taxon>
        <taxon>Oceanospirillales</taxon>
        <taxon>Halomonadaceae</taxon>
        <taxon>Vreelandella</taxon>
    </lineage>
</organism>
<dbReference type="PANTHER" id="PTHR37950:SF1">
    <property type="entry name" value="4-HYDROXYPHENYLACETATE CATABOLISM PROTEIN"/>
    <property type="match status" value="1"/>
</dbReference>
<protein>
    <submittedName>
        <fullName evidence="1">5-carboxymethyl-2-hydroxymuconate isomerase</fullName>
    </submittedName>
</protein>
<accession>A0AAQ0CI22</accession>
<evidence type="ECO:0000313" key="1">
    <source>
        <dbReference type="EMBL" id="QRL04854.1"/>
    </source>
</evidence>
<keyword evidence="1" id="KW-0413">Isomerase</keyword>
<name>A0AAQ0CI22_9GAMM</name>